<dbReference type="InterPro" id="IPR029063">
    <property type="entry name" value="SAM-dependent_MTases_sf"/>
</dbReference>
<organism evidence="4">
    <name type="scientific">marine sediment metagenome</name>
    <dbReference type="NCBI Taxonomy" id="412755"/>
    <lineage>
        <taxon>unclassified sequences</taxon>
        <taxon>metagenomes</taxon>
        <taxon>ecological metagenomes</taxon>
    </lineage>
</organism>
<gene>
    <name evidence="4" type="ORF">LCGC14_1092130</name>
</gene>
<protein>
    <recommendedName>
        <fullName evidence="3">DNA methylase N-4/N-6 domain-containing protein</fullName>
    </recommendedName>
</protein>
<dbReference type="GO" id="GO:0008170">
    <property type="term" value="F:N-methyltransferase activity"/>
    <property type="evidence" value="ECO:0007669"/>
    <property type="project" value="InterPro"/>
</dbReference>
<comment type="caution">
    <text evidence="4">The sequence shown here is derived from an EMBL/GenBank/DDBJ whole genome shotgun (WGS) entry which is preliminary data.</text>
</comment>
<sequence length="56" mass="6128">HVILDPFVGSGTTLRAAKNLGRRAIGIELVEAYCEIAARRLEQEVLGFAYRIAVSL</sequence>
<accession>A0A0F9MGE8</accession>
<dbReference type="AlphaFoldDB" id="A0A0F9MGE8"/>
<dbReference type="Pfam" id="PF01555">
    <property type="entry name" value="N6_N4_Mtase"/>
    <property type="match status" value="1"/>
</dbReference>
<dbReference type="GO" id="GO:0032259">
    <property type="term" value="P:methylation"/>
    <property type="evidence" value="ECO:0007669"/>
    <property type="project" value="UniProtKB-KW"/>
</dbReference>
<dbReference type="EMBL" id="LAZR01004859">
    <property type="protein sequence ID" value="KKN04979.1"/>
    <property type="molecule type" value="Genomic_DNA"/>
</dbReference>
<feature type="domain" description="DNA methylase N-4/N-6" evidence="3">
    <location>
        <begin position="2"/>
        <end position="38"/>
    </location>
</feature>
<reference evidence="4" key="1">
    <citation type="journal article" date="2015" name="Nature">
        <title>Complex archaea that bridge the gap between prokaryotes and eukaryotes.</title>
        <authorList>
            <person name="Spang A."/>
            <person name="Saw J.H."/>
            <person name="Jorgensen S.L."/>
            <person name="Zaremba-Niedzwiedzka K."/>
            <person name="Martijn J."/>
            <person name="Lind A.E."/>
            <person name="van Eijk R."/>
            <person name="Schleper C."/>
            <person name="Guy L."/>
            <person name="Ettema T.J."/>
        </authorList>
    </citation>
    <scope>NUCLEOTIDE SEQUENCE</scope>
</reference>
<dbReference type="SUPFAM" id="SSF53335">
    <property type="entry name" value="S-adenosyl-L-methionine-dependent methyltransferases"/>
    <property type="match status" value="1"/>
</dbReference>
<dbReference type="Gene3D" id="3.40.50.150">
    <property type="entry name" value="Vaccinia Virus protein VP39"/>
    <property type="match status" value="1"/>
</dbReference>
<dbReference type="GO" id="GO:0003677">
    <property type="term" value="F:DNA binding"/>
    <property type="evidence" value="ECO:0007669"/>
    <property type="project" value="InterPro"/>
</dbReference>
<proteinExistence type="predicted"/>
<evidence type="ECO:0000313" key="4">
    <source>
        <dbReference type="EMBL" id="KKN04979.1"/>
    </source>
</evidence>
<feature type="non-terminal residue" evidence="4">
    <location>
        <position position="1"/>
    </location>
</feature>
<keyword evidence="2" id="KW-0808">Transferase</keyword>
<evidence type="ECO:0000256" key="1">
    <source>
        <dbReference type="ARBA" id="ARBA00022603"/>
    </source>
</evidence>
<evidence type="ECO:0000259" key="3">
    <source>
        <dbReference type="Pfam" id="PF01555"/>
    </source>
</evidence>
<name>A0A0F9MGE8_9ZZZZ</name>
<keyword evidence="1" id="KW-0489">Methyltransferase</keyword>
<evidence type="ECO:0000256" key="2">
    <source>
        <dbReference type="ARBA" id="ARBA00022679"/>
    </source>
</evidence>
<dbReference type="InterPro" id="IPR002941">
    <property type="entry name" value="DNA_methylase_N4/N6"/>
</dbReference>